<sequence length="254" mass="28964">MHPAYLNQPNMDTWIRPQDERPSSYRIANCKLRMRQLSRKFRNLPGPIDSWLSANARDAWTNDVFLHGFLRLMMADVPKTQVFCPTEREEIQAVVIFTGSDWFNLYLTATLLTDLEIEIKISTSRVSSRAVLDTYIGLPEHLCAPGWMNGCLGHSDTSLFFFMNRVSRANFLSLLALMFAVGIRNDIVGIMWRPNLSKLTLQAGTLAEGEDLAPSTRRNPVKKWNSPSQKGKWAPEILDKELNGSLWEFEDTPS</sequence>
<name>A0A369JNZ3_HYPMA</name>
<proteinExistence type="predicted"/>
<dbReference type="InParanoid" id="A0A369JNZ3"/>
<evidence type="ECO:0000313" key="3">
    <source>
        <dbReference type="Proteomes" id="UP000076154"/>
    </source>
</evidence>
<gene>
    <name evidence="2" type="ORF">Hypma_009517</name>
</gene>
<evidence type="ECO:0000313" key="2">
    <source>
        <dbReference type="EMBL" id="RDB23939.1"/>
    </source>
</evidence>
<protein>
    <submittedName>
        <fullName evidence="2">Uncharacterized protein</fullName>
    </submittedName>
</protein>
<organism evidence="2 3">
    <name type="scientific">Hypsizygus marmoreus</name>
    <name type="common">White beech mushroom</name>
    <name type="synonym">Agaricus marmoreus</name>
    <dbReference type="NCBI Taxonomy" id="39966"/>
    <lineage>
        <taxon>Eukaryota</taxon>
        <taxon>Fungi</taxon>
        <taxon>Dikarya</taxon>
        <taxon>Basidiomycota</taxon>
        <taxon>Agaricomycotina</taxon>
        <taxon>Agaricomycetes</taxon>
        <taxon>Agaricomycetidae</taxon>
        <taxon>Agaricales</taxon>
        <taxon>Tricholomatineae</taxon>
        <taxon>Lyophyllaceae</taxon>
        <taxon>Hypsizygus</taxon>
    </lineage>
</organism>
<keyword evidence="3" id="KW-1185">Reference proteome</keyword>
<dbReference type="AlphaFoldDB" id="A0A369JNZ3"/>
<comment type="caution">
    <text evidence="2">The sequence shown here is derived from an EMBL/GenBank/DDBJ whole genome shotgun (WGS) entry which is preliminary data.</text>
</comment>
<evidence type="ECO:0000256" key="1">
    <source>
        <dbReference type="SAM" id="MobiDB-lite"/>
    </source>
</evidence>
<reference evidence="2" key="1">
    <citation type="submission" date="2018-04" db="EMBL/GenBank/DDBJ databases">
        <title>Whole genome sequencing of Hypsizygus marmoreus.</title>
        <authorList>
            <person name="Choi I.-G."/>
            <person name="Min B."/>
            <person name="Kim J.-G."/>
            <person name="Kim S."/>
            <person name="Oh Y.-L."/>
            <person name="Kong W.-S."/>
            <person name="Park H."/>
            <person name="Jeong J."/>
            <person name="Song E.-S."/>
        </authorList>
    </citation>
    <scope>NUCLEOTIDE SEQUENCE [LARGE SCALE GENOMIC DNA]</scope>
    <source>
        <strain evidence="2">51987-8</strain>
    </source>
</reference>
<dbReference type="EMBL" id="LUEZ02000046">
    <property type="protein sequence ID" value="RDB23939.1"/>
    <property type="molecule type" value="Genomic_DNA"/>
</dbReference>
<dbReference type="Proteomes" id="UP000076154">
    <property type="component" value="Unassembled WGS sequence"/>
</dbReference>
<dbReference type="OrthoDB" id="3024583at2759"/>
<feature type="region of interest" description="Disordered" evidence="1">
    <location>
        <begin position="210"/>
        <end position="233"/>
    </location>
</feature>
<accession>A0A369JNZ3</accession>